<evidence type="ECO:0000313" key="3">
    <source>
        <dbReference type="Proteomes" id="UP001157017"/>
    </source>
</evidence>
<name>A0ABQ6JH48_9ACTN</name>
<evidence type="ECO:0000313" key="2">
    <source>
        <dbReference type="EMBL" id="GMA87551.1"/>
    </source>
</evidence>
<comment type="caution">
    <text evidence="2">The sequence shown here is derived from an EMBL/GenBank/DDBJ whole genome shotgun (WGS) entry which is preliminary data.</text>
</comment>
<organism evidence="2 3">
    <name type="scientific">Angustibacter aerolatus</name>
    <dbReference type="NCBI Taxonomy" id="1162965"/>
    <lineage>
        <taxon>Bacteria</taxon>
        <taxon>Bacillati</taxon>
        <taxon>Actinomycetota</taxon>
        <taxon>Actinomycetes</taxon>
        <taxon>Kineosporiales</taxon>
        <taxon>Kineosporiaceae</taxon>
    </lineage>
</organism>
<proteinExistence type="predicted"/>
<dbReference type="Proteomes" id="UP001157017">
    <property type="component" value="Unassembled WGS sequence"/>
</dbReference>
<evidence type="ECO:0000256" key="1">
    <source>
        <dbReference type="SAM" id="MobiDB-lite"/>
    </source>
</evidence>
<protein>
    <submittedName>
        <fullName evidence="2">Uncharacterized protein</fullName>
    </submittedName>
</protein>
<feature type="region of interest" description="Disordered" evidence="1">
    <location>
        <begin position="1"/>
        <end position="64"/>
    </location>
</feature>
<sequence length="125" mass="13284">MIGERTIGTTTFSRMPLHLTPAPAASAAPPRPPMRACEEDEGSPRHQVRRFQPMAPTSAAAQMVRPREPVGASMMPLPTVAATPWPKNAPARFAAAAMASATRGVSARVEIDVAIAFAESWKPLV</sequence>
<keyword evidence="3" id="KW-1185">Reference proteome</keyword>
<gene>
    <name evidence="2" type="ORF">GCM10025868_28010</name>
</gene>
<dbReference type="EMBL" id="BSUZ01000001">
    <property type="protein sequence ID" value="GMA87551.1"/>
    <property type="molecule type" value="Genomic_DNA"/>
</dbReference>
<accession>A0ABQ6JH48</accession>
<reference evidence="3" key="1">
    <citation type="journal article" date="2019" name="Int. J. Syst. Evol. Microbiol.">
        <title>The Global Catalogue of Microorganisms (GCM) 10K type strain sequencing project: providing services to taxonomists for standard genome sequencing and annotation.</title>
        <authorList>
            <consortium name="The Broad Institute Genomics Platform"/>
            <consortium name="The Broad Institute Genome Sequencing Center for Infectious Disease"/>
            <person name="Wu L."/>
            <person name="Ma J."/>
        </authorList>
    </citation>
    <scope>NUCLEOTIDE SEQUENCE [LARGE SCALE GENOMIC DNA]</scope>
    <source>
        <strain evidence="3">NBRC 108730</strain>
    </source>
</reference>